<protein>
    <submittedName>
        <fullName evidence="2">Limonene-1,2-epoxide hydrolase family protein</fullName>
    </submittedName>
</protein>
<comment type="caution">
    <text evidence="2">The sequence shown here is derived from an EMBL/GenBank/DDBJ whole genome shotgun (WGS) entry which is preliminary data.</text>
</comment>
<feature type="domain" description="Limonene-1,2-epoxide hydrolase" evidence="1">
    <location>
        <begin position="5"/>
        <end position="119"/>
    </location>
</feature>
<keyword evidence="3" id="KW-1185">Reference proteome</keyword>
<dbReference type="SUPFAM" id="SSF54427">
    <property type="entry name" value="NTF2-like"/>
    <property type="match status" value="1"/>
</dbReference>
<dbReference type="InterPro" id="IPR032710">
    <property type="entry name" value="NTF2-like_dom_sf"/>
</dbReference>
<evidence type="ECO:0000313" key="3">
    <source>
        <dbReference type="Proteomes" id="UP001212042"/>
    </source>
</evidence>
<accession>A0ABT4XDJ7</accession>
<proteinExistence type="predicted"/>
<organism evidence="2 3">
    <name type="scientific">Pseudomonas aestuarii</name>
    <dbReference type="NCBI Taxonomy" id="3018340"/>
    <lineage>
        <taxon>Bacteria</taxon>
        <taxon>Pseudomonadati</taxon>
        <taxon>Pseudomonadota</taxon>
        <taxon>Gammaproteobacteria</taxon>
        <taxon>Pseudomonadales</taxon>
        <taxon>Pseudomonadaceae</taxon>
        <taxon>Pseudomonas</taxon>
    </lineage>
</organism>
<dbReference type="Pfam" id="PF07858">
    <property type="entry name" value="LEH"/>
    <property type="match status" value="1"/>
</dbReference>
<dbReference type="EMBL" id="JAQJZJ010000003">
    <property type="protein sequence ID" value="MDA7086262.1"/>
    <property type="molecule type" value="Genomic_DNA"/>
</dbReference>
<reference evidence="2 3" key="1">
    <citation type="submission" date="2023-01" db="EMBL/GenBank/DDBJ databases">
        <title>Pseudomonas SA3-5T sp. nov., isolated from tidal flat sediment.</title>
        <authorList>
            <person name="Kim H.S."/>
            <person name="Kim J.-S."/>
            <person name="Suh M.K."/>
            <person name="Eom M.K."/>
            <person name="Lee J.-S."/>
        </authorList>
    </citation>
    <scope>NUCLEOTIDE SEQUENCE [LARGE SCALE GENOMIC DNA]</scope>
    <source>
        <strain evidence="2 3">SA3-5</strain>
    </source>
</reference>
<gene>
    <name evidence="2" type="ORF">PH586_07715</name>
</gene>
<dbReference type="Proteomes" id="UP001212042">
    <property type="component" value="Unassembled WGS sequence"/>
</dbReference>
<dbReference type="GO" id="GO:0016787">
    <property type="term" value="F:hydrolase activity"/>
    <property type="evidence" value="ECO:0007669"/>
    <property type="project" value="UniProtKB-KW"/>
</dbReference>
<dbReference type="RefSeq" id="WP_271347176.1">
    <property type="nucleotide sequence ID" value="NZ_JAQJZJ010000003.1"/>
</dbReference>
<dbReference type="Gene3D" id="3.10.450.50">
    <property type="match status" value="1"/>
</dbReference>
<evidence type="ECO:0000259" key="1">
    <source>
        <dbReference type="Pfam" id="PF07858"/>
    </source>
</evidence>
<sequence>MVNSEQVVREFIGHFHNSWPDDLRQPLALLAEDAYYQMVTPTIAAVHGREDILKVLEAVKAKVVNQKHELIKVATLGNVVFMERVDQSYCDGKWVDVPMVAVFELNDAGKIIAWREYLDR</sequence>
<name>A0ABT4XDJ7_9PSED</name>
<evidence type="ECO:0000313" key="2">
    <source>
        <dbReference type="EMBL" id="MDA7086262.1"/>
    </source>
</evidence>
<dbReference type="InterPro" id="IPR013100">
    <property type="entry name" value="LEH"/>
</dbReference>
<keyword evidence="2" id="KW-0378">Hydrolase</keyword>